<proteinExistence type="inferred from homology"/>
<dbReference type="Proteomes" id="UP000250235">
    <property type="component" value="Unassembled WGS sequence"/>
</dbReference>
<comment type="similarity">
    <text evidence="1">Belongs to the STIG1 family.</text>
</comment>
<dbReference type="PANTHER" id="PTHR33227:SF21">
    <property type="entry name" value="F12F1.21 PROTEIN"/>
    <property type="match status" value="1"/>
</dbReference>
<sequence length="131" mass="14639">MAITISLAAEPLPTDEKFNESVDRAWVHRGRASRFFSGRRFRWRRFVATCNKRPGICMLKGSPGASCCNRRCVNLGADSFNCGRCGRKCKFSEICCKGKCVNPSTHRKNCGGCNNRCKRGSTCMYAMCSYA</sequence>
<dbReference type="AlphaFoldDB" id="A0A2Z7DD35"/>
<accession>A0A2Z7DD35</accession>
<dbReference type="EMBL" id="KQ989060">
    <property type="protein sequence ID" value="KZV54951.1"/>
    <property type="molecule type" value="Genomic_DNA"/>
</dbReference>
<reference evidence="3 4" key="1">
    <citation type="journal article" date="2015" name="Proc. Natl. Acad. Sci. U.S.A.">
        <title>The resurrection genome of Boea hygrometrica: A blueprint for survival of dehydration.</title>
        <authorList>
            <person name="Xiao L."/>
            <person name="Yang G."/>
            <person name="Zhang L."/>
            <person name="Yang X."/>
            <person name="Zhao S."/>
            <person name="Ji Z."/>
            <person name="Zhou Q."/>
            <person name="Hu M."/>
            <person name="Wang Y."/>
            <person name="Chen M."/>
            <person name="Xu Y."/>
            <person name="Jin H."/>
            <person name="Xiao X."/>
            <person name="Hu G."/>
            <person name="Bao F."/>
            <person name="Hu Y."/>
            <person name="Wan P."/>
            <person name="Li L."/>
            <person name="Deng X."/>
            <person name="Kuang T."/>
            <person name="Xiang C."/>
            <person name="Zhu J.K."/>
            <person name="Oliver M.J."/>
            <person name="He Y."/>
        </authorList>
    </citation>
    <scope>NUCLEOTIDE SEQUENCE [LARGE SCALE GENOMIC DNA]</scope>
    <source>
        <strain evidence="4">cv. XS01</strain>
    </source>
</reference>
<evidence type="ECO:0000256" key="2">
    <source>
        <dbReference type="ARBA" id="ARBA00022729"/>
    </source>
</evidence>
<dbReference type="OrthoDB" id="5421723at2759"/>
<keyword evidence="4" id="KW-1185">Reference proteome</keyword>
<evidence type="ECO:0000313" key="4">
    <source>
        <dbReference type="Proteomes" id="UP000250235"/>
    </source>
</evidence>
<organism evidence="3 4">
    <name type="scientific">Dorcoceras hygrometricum</name>
    <dbReference type="NCBI Taxonomy" id="472368"/>
    <lineage>
        <taxon>Eukaryota</taxon>
        <taxon>Viridiplantae</taxon>
        <taxon>Streptophyta</taxon>
        <taxon>Embryophyta</taxon>
        <taxon>Tracheophyta</taxon>
        <taxon>Spermatophyta</taxon>
        <taxon>Magnoliopsida</taxon>
        <taxon>eudicotyledons</taxon>
        <taxon>Gunneridae</taxon>
        <taxon>Pentapetalae</taxon>
        <taxon>asterids</taxon>
        <taxon>lamiids</taxon>
        <taxon>Lamiales</taxon>
        <taxon>Gesneriaceae</taxon>
        <taxon>Didymocarpoideae</taxon>
        <taxon>Trichosporeae</taxon>
        <taxon>Loxocarpinae</taxon>
        <taxon>Dorcoceras</taxon>
    </lineage>
</organism>
<dbReference type="Pfam" id="PF04885">
    <property type="entry name" value="Stig1"/>
    <property type="match status" value="1"/>
</dbReference>
<protein>
    <submittedName>
        <fullName evidence="3">Stigma-specific Stig1 family protein</fullName>
    </submittedName>
</protein>
<keyword evidence="2" id="KW-0732">Signal</keyword>
<evidence type="ECO:0000313" key="3">
    <source>
        <dbReference type="EMBL" id="KZV54951.1"/>
    </source>
</evidence>
<dbReference type="InterPro" id="IPR006969">
    <property type="entry name" value="Stig-like"/>
</dbReference>
<evidence type="ECO:0000256" key="1">
    <source>
        <dbReference type="ARBA" id="ARBA00006010"/>
    </source>
</evidence>
<dbReference type="PANTHER" id="PTHR33227">
    <property type="entry name" value="STIGMA-SPECIFIC STIG1-LIKE PROTEIN 3"/>
    <property type="match status" value="1"/>
</dbReference>
<name>A0A2Z7DD35_9LAMI</name>
<gene>
    <name evidence="3" type="ORF">F511_31960</name>
</gene>